<accession>A0ABN5YKQ2</accession>
<sequence>MEDFVNRYPDGMTLRPLTQWPGAFPTGHIRSPFSAPLSTTLDELDRELRHLGTGTSNAPSVLEIAFQHGDFRIDGMPRATAKPIHPGVVLHVESRFGQLSYPAARFTTWQDNLRAITLGLNGLRRLDRYGITPGSEQYTGWKQLPAAGTTTVTTASAADAERFLRDLAGEYEAPLEKVYRSARRSTHPDRNNGDHAAWNTVEAIAETLRRSGRLP</sequence>
<evidence type="ECO:0008006" key="3">
    <source>
        <dbReference type="Google" id="ProtNLM"/>
    </source>
</evidence>
<dbReference type="RefSeq" id="WP_235678720.1">
    <property type="nucleotide sequence ID" value="NZ_AP022577.1"/>
</dbReference>
<organism evidence="1 2">
    <name type="scientific">Mycolicibacterium aubagnense</name>
    <dbReference type="NCBI Taxonomy" id="319707"/>
    <lineage>
        <taxon>Bacteria</taxon>
        <taxon>Bacillati</taxon>
        <taxon>Actinomycetota</taxon>
        <taxon>Actinomycetes</taxon>
        <taxon>Mycobacteriales</taxon>
        <taxon>Mycobacteriaceae</taxon>
        <taxon>Mycolicibacterium</taxon>
    </lineage>
</organism>
<protein>
    <recommendedName>
        <fullName evidence="3">Molecular chaperone DnaJ</fullName>
    </recommendedName>
</protein>
<reference evidence="1 2" key="1">
    <citation type="journal article" date="2019" name="Emerg. Microbes Infect.">
        <title>Comprehensive subspecies identification of 175 nontuberculous mycobacteria species based on 7547 genomic profiles.</title>
        <authorList>
            <person name="Matsumoto Y."/>
            <person name="Kinjo T."/>
            <person name="Motooka D."/>
            <person name="Nabeya D."/>
            <person name="Jung N."/>
            <person name="Uechi K."/>
            <person name="Horii T."/>
            <person name="Iida T."/>
            <person name="Fujita J."/>
            <person name="Nakamura S."/>
        </authorList>
    </citation>
    <scope>NUCLEOTIDE SEQUENCE [LARGE SCALE GENOMIC DNA]</scope>
    <source>
        <strain evidence="1 2">JCM 15296</strain>
    </source>
</reference>
<evidence type="ECO:0000313" key="1">
    <source>
        <dbReference type="EMBL" id="BBX82236.1"/>
    </source>
</evidence>
<keyword evidence="2" id="KW-1185">Reference proteome</keyword>
<dbReference type="Proteomes" id="UP000465609">
    <property type="component" value="Chromosome"/>
</dbReference>
<dbReference type="EMBL" id="AP022577">
    <property type="protein sequence ID" value="BBX82236.1"/>
    <property type="molecule type" value="Genomic_DNA"/>
</dbReference>
<proteinExistence type="predicted"/>
<gene>
    <name evidence="1" type="ORF">MAUB_01090</name>
</gene>
<name>A0ABN5YKQ2_9MYCO</name>
<evidence type="ECO:0000313" key="2">
    <source>
        <dbReference type="Proteomes" id="UP000465609"/>
    </source>
</evidence>